<dbReference type="AlphaFoldDB" id="A0A1F5KP42"/>
<reference evidence="4 5" key="1">
    <citation type="journal article" date="2016" name="Nat. Commun.">
        <title>Thousands of microbial genomes shed light on interconnected biogeochemical processes in an aquifer system.</title>
        <authorList>
            <person name="Anantharaman K."/>
            <person name="Brown C.T."/>
            <person name="Hug L.A."/>
            <person name="Sharon I."/>
            <person name="Castelle C.J."/>
            <person name="Probst A.J."/>
            <person name="Thomas B.C."/>
            <person name="Singh A."/>
            <person name="Wilkins M.J."/>
            <person name="Karaoz U."/>
            <person name="Brodie E.L."/>
            <person name="Williams K.H."/>
            <person name="Hubbard S.S."/>
            <person name="Banfield J.F."/>
        </authorList>
    </citation>
    <scope>NUCLEOTIDE SEQUENCE [LARGE SCALE GENOMIC DNA]</scope>
</reference>
<keyword evidence="3" id="KW-0479">Metal-binding</keyword>
<name>A0A1F5KP42_9BACT</name>
<sequence>MTAKEWLQKAKIEKFAIGAFNVSNLEVFKAIAQAAANKKSPVIIESSPGETKWMEAENVVDISRNFSDEYKIPILVNLDHAETLAQCQIGIEAGYDLIHFDGGKMSYEENLQIAKQVVELAHARDLTVEGEIDHIGGSSTVHQGSASEEVTKVPMTDPQKAAQFVKASGVDIFAAFFGNVHGLYQSEGKHLDMDRLKQIADLIPDTYLSLHGGSGEPDDQVRAAIQFGVVKININTEMRQAFKDTLEKVIEQNPDEYAMYKVEGPVLEAVQKIVEQKMAVFGSAGKA</sequence>
<feature type="active site" description="Proton donor" evidence="1">
    <location>
        <position position="79"/>
    </location>
</feature>
<evidence type="ECO:0008006" key="6">
    <source>
        <dbReference type="Google" id="ProtNLM"/>
    </source>
</evidence>
<dbReference type="SUPFAM" id="SSF51569">
    <property type="entry name" value="Aldolase"/>
    <property type="match status" value="1"/>
</dbReference>
<protein>
    <recommendedName>
        <fullName evidence="6">Tagatose-bisphosphate aldolase</fullName>
    </recommendedName>
</protein>
<dbReference type="Gene3D" id="3.20.20.70">
    <property type="entry name" value="Aldolase class I"/>
    <property type="match status" value="1"/>
</dbReference>
<feature type="binding site" evidence="3">
    <location>
        <position position="80"/>
    </location>
    <ligand>
        <name>Zn(2+)</name>
        <dbReference type="ChEBI" id="CHEBI:29105"/>
        <label>1</label>
        <note>catalytic</note>
    </ligand>
</feature>
<dbReference type="InterPro" id="IPR050246">
    <property type="entry name" value="Class_II_FBP_aldolase"/>
</dbReference>
<dbReference type="Proteomes" id="UP000178565">
    <property type="component" value="Unassembled WGS sequence"/>
</dbReference>
<dbReference type="InterPro" id="IPR013785">
    <property type="entry name" value="Aldolase_TIM"/>
</dbReference>
<dbReference type="CDD" id="cd00947">
    <property type="entry name" value="TBP_aldolase_IIB"/>
    <property type="match status" value="1"/>
</dbReference>
<dbReference type="Pfam" id="PF01116">
    <property type="entry name" value="F_bP_aldolase"/>
    <property type="match status" value="1"/>
</dbReference>
<dbReference type="STRING" id="1797785.A3B45_04260"/>
<gene>
    <name evidence="4" type="ORF">A3B45_04260</name>
</gene>
<dbReference type="InterPro" id="IPR000771">
    <property type="entry name" value="FBA_II"/>
</dbReference>
<feature type="binding site" evidence="3">
    <location>
        <position position="211"/>
    </location>
    <ligand>
        <name>Zn(2+)</name>
        <dbReference type="ChEBI" id="CHEBI:29105"/>
        <label>1</label>
        <note>catalytic</note>
    </ligand>
</feature>
<dbReference type="GO" id="GO:0016832">
    <property type="term" value="F:aldehyde-lyase activity"/>
    <property type="evidence" value="ECO:0007669"/>
    <property type="project" value="InterPro"/>
</dbReference>
<dbReference type="EMBL" id="MFDM01000026">
    <property type="protein sequence ID" value="OGE42391.1"/>
    <property type="molecule type" value="Genomic_DNA"/>
</dbReference>
<evidence type="ECO:0000256" key="3">
    <source>
        <dbReference type="PIRSR" id="PIRSR001359-3"/>
    </source>
</evidence>
<evidence type="ECO:0000256" key="1">
    <source>
        <dbReference type="PIRSR" id="PIRSR001359-1"/>
    </source>
</evidence>
<dbReference type="PIRSF" id="PIRSF001359">
    <property type="entry name" value="F_bP_aldolase_II"/>
    <property type="match status" value="1"/>
</dbReference>
<proteinExistence type="predicted"/>
<comment type="cofactor">
    <cofactor evidence="3">
        <name>Zn(2+)</name>
        <dbReference type="ChEBI" id="CHEBI:29105"/>
    </cofactor>
    <text evidence="3">Binds 2 Zn(2+) ions per subunit. One is catalytic and the other provides a structural contribution.</text>
</comment>
<dbReference type="PANTHER" id="PTHR30304">
    <property type="entry name" value="D-TAGATOSE-1,6-BISPHOSPHATE ALDOLASE"/>
    <property type="match status" value="1"/>
</dbReference>
<feature type="binding site" evidence="2">
    <location>
        <position position="182"/>
    </location>
    <ligand>
        <name>dihydroxyacetone phosphate</name>
        <dbReference type="ChEBI" id="CHEBI:57642"/>
    </ligand>
</feature>
<evidence type="ECO:0000313" key="5">
    <source>
        <dbReference type="Proteomes" id="UP000178565"/>
    </source>
</evidence>
<organism evidence="4 5">
    <name type="scientific">Candidatus Daviesbacteria bacterium RIFCSPLOWO2_01_FULL_39_12</name>
    <dbReference type="NCBI Taxonomy" id="1797785"/>
    <lineage>
        <taxon>Bacteria</taxon>
        <taxon>Candidatus Daviesiibacteriota</taxon>
    </lineage>
</organism>
<feature type="binding site" evidence="2">
    <location>
        <begin position="233"/>
        <end position="236"/>
    </location>
    <ligand>
        <name>dihydroxyacetone phosphate</name>
        <dbReference type="ChEBI" id="CHEBI:57642"/>
    </ligand>
</feature>
<dbReference type="GO" id="GO:0008270">
    <property type="term" value="F:zinc ion binding"/>
    <property type="evidence" value="ECO:0007669"/>
    <property type="project" value="InterPro"/>
</dbReference>
<dbReference type="NCBIfam" id="TIGR00167">
    <property type="entry name" value="cbbA"/>
    <property type="match status" value="1"/>
</dbReference>
<feature type="binding site" evidence="2">
    <location>
        <begin position="212"/>
        <end position="214"/>
    </location>
    <ligand>
        <name>dihydroxyacetone phosphate</name>
        <dbReference type="ChEBI" id="CHEBI:57642"/>
    </ligand>
</feature>
<feature type="binding site" evidence="3">
    <location>
        <position position="181"/>
    </location>
    <ligand>
        <name>Zn(2+)</name>
        <dbReference type="ChEBI" id="CHEBI:29105"/>
        <label>1</label>
        <note>catalytic</note>
    </ligand>
</feature>
<feature type="binding site" evidence="3">
    <location>
        <position position="131"/>
    </location>
    <ligand>
        <name>Zn(2+)</name>
        <dbReference type="ChEBI" id="CHEBI:29105"/>
        <label>2</label>
    </ligand>
</feature>
<dbReference type="GO" id="GO:0005975">
    <property type="term" value="P:carbohydrate metabolic process"/>
    <property type="evidence" value="ECO:0007669"/>
    <property type="project" value="InterPro"/>
</dbReference>
<evidence type="ECO:0000313" key="4">
    <source>
        <dbReference type="EMBL" id="OGE42391.1"/>
    </source>
</evidence>
<keyword evidence="3" id="KW-0862">Zinc</keyword>
<comment type="caution">
    <text evidence="4">The sequence shown here is derived from an EMBL/GenBank/DDBJ whole genome shotgun (WGS) entry which is preliminary data.</text>
</comment>
<accession>A0A1F5KP42</accession>
<dbReference type="PANTHER" id="PTHR30304:SF0">
    <property type="entry name" value="D-TAGATOSE-1,6-BISPHOSPHATE ALDOLASE SUBUNIT GATY-RELATED"/>
    <property type="match status" value="1"/>
</dbReference>
<evidence type="ECO:0000256" key="2">
    <source>
        <dbReference type="PIRSR" id="PIRSR001359-2"/>
    </source>
</evidence>
<feature type="binding site" evidence="3">
    <location>
        <position position="101"/>
    </location>
    <ligand>
        <name>Zn(2+)</name>
        <dbReference type="ChEBI" id="CHEBI:29105"/>
        <label>2</label>
    </ligand>
</feature>